<dbReference type="InterPro" id="IPR050979">
    <property type="entry name" value="LD-transpeptidase"/>
</dbReference>
<dbReference type="InterPro" id="IPR005490">
    <property type="entry name" value="LD_TPept_cat_dom"/>
</dbReference>
<evidence type="ECO:0000313" key="10">
    <source>
        <dbReference type="EMBL" id="SEM45851.1"/>
    </source>
</evidence>
<evidence type="ECO:0000259" key="9">
    <source>
        <dbReference type="PROSITE" id="PS52029"/>
    </source>
</evidence>
<evidence type="ECO:0000256" key="6">
    <source>
        <dbReference type="ARBA" id="ARBA00023316"/>
    </source>
</evidence>
<dbReference type="InterPro" id="IPR038063">
    <property type="entry name" value="Transpep_catalytic_dom"/>
</dbReference>
<protein>
    <submittedName>
        <fullName evidence="10">Lipoprotein-anchoring transpeptidase ErfK/SrfK</fullName>
    </submittedName>
</protein>
<keyword evidence="3" id="KW-0808">Transferase</keyword>
<evidence type="ECO:0000256" key="7">
    <source>
        <dbReference type="PROSITE-ProRule" id="PRU01373"/>
    </source>
</evidence>
<keyword evidence="10" id="KW-0449">Lipoprotein</keyword>
<dbReference type="GO" id="GO:0016740">
    <property type="term" value="F:transferase activity"/>
    <property type="evidence" value="ECO:0007669"/>
    <property type="project" value="UniProtKB-KW"/>
</dbReference>
<reference evidence="11" key="1">
    <citation type="submission" date="2016-10" db="EMBL/GenBank/DDBJ databases">
        <authorList>
            <person name="Varghese N."/>
            <person name="Submissions S."/>
        </authorList>
    </citation>
    <scope>NUCLEOTIDE SEQUENCE [LARGE SCALE GENOMIC DNA]</scope>
    <source>
        <strain evidence="11">S6-262</strain>
    </source>
</reference>
<evidence type="ECO:0000256" key="3">
    <source>
        <dbReference type="ARBA" id="ARBA00022679"/>
    </source>
</evidence>
<feature type="active site" description="Proton donor/acceptor" evidence="7">
    <location>
        <position position="203"/>
    </location>
</feature>
<dbReference type="Gene3D" id="2.40.440.10">
    <property type="entry name" value="L,D-transpeptidase catalytic domain-like"/>
    <property type="match status" value="1"/>
</dbReference>
<feature type="compositionally biased region" description="Low complexity" evidence="8">
    <location>
        <begin position="80"/>
        <end position="99"/>
    </location>
</feature>
<evidence type="ECO:0000256" key="8">
    <source>
        <dbReference type="SAM" id="MobiDB-lite"/>
    </source>
</evidence>
<evidence type="ECO:0000256" key="4">
    <source>
        <dbReference type="ARBA" id="ARBA00022960"/>
    </source>
</evidence>
<sequence>MSATPAQWAARLILVAALGAGLAFAVSRLDMTSPASDPQPEPAAPAKGPAPASAPKPDGRYGASFPIPGEEGPEPPAAPAPTVAPQTAASAPAASPPAADDQYRIKRVLDTGGPIKYGAWFWDDKDVPAGQTIITVDTRANVLSIFRNGYEIGTAAIIYGADEMPTPLGVYPIIGKDAHHVSNLYNAPMPYMLRLTNDGISIHGSKVAFDAATHGCIGVPTPFARKLFEAVKLGDKVIVTHGETLAKDRPVTAL</sequence>
<evidence type="ECO:0000256" key="5">
    <source>
        <dbReference type="ARBA" id="ARBA00022984"/>
    </source>
</evidence>
<keyword evidence="11" id="KW-1185">Reference proteome</keyword>
<dbReference type="GO" id="GO:0071555">
    <property type="term" value="P:cell wall organization"/>
    <property type="evidence" value="ECO:0007669"/>
    <property type="project" value="UniProtKB-UniRule"/>
</dbReference>
<gene>
    <name evidence="10" type="ORF">SAMN05192583_0282</name>
</gene>
<keyword evidence="4 7" id="KW-0133">Cell shape</keyword>
<feature type="region of interest" description="Disordered" evidence="8">
    <location>
        <begin position="32"/>
        <end position="99"/>
    </location>
</feature>
<dbReference type="RefSeq" id="WP_244501331.1">
    <property type="nucleotide sequence ID" value="NZ_FOCF01000001.1"/>
</dbReference>
<dbReference type="PROSITE" id="PS52029">
    <property type="entry name" value="LD_TPASE"/>
    <property type="match status" value="1"/>
</dbReference>
<dbReference type="UniPathway" id="UPA00219"/>
<organism evidence="10 11">
    <name type="scientific">Sphingomonas gellani</name>
    <dbReference type="NCBI Taxonomy" id="1166340"/>
    <lineage>
        <taxon>Bacteria</taxon>
        <taxon>Pseudomonadati</taxon>
        <taxon>Pseudomonadota</taxon>
        <taxon>Alphaproteobacteria</taxon>
        <taxon>Sphingomonadales</taxon>
        <taxon>Sphingomonadaceae</taxon>
        <taxon>Sphingomonas</taxon>
    </lineage>
</organism>
<dbReference type="SUPFAM" id="SSF141523">
    <property type="entry name" value="L,D-transpeptidase catalytic domain-like"/>
    <property type="match status" value="1"/>
</dbReference>
<keyword evidence="6 7" id="KW-0961">Cell wall biogenesis/degradation</keyword>
<proteinExistence type="inferred from homology"/>
<dbReference type="PANTHER" id="PTHR30582:SF2">
    <property type="entry name" value="L,D-TRANSPEPTIDASE YCIB-RELATED"/>
    <property type="match status" value="1"/>
</dbReference>
<dbReference type="GO" id="GO:0071972">
    <property type="term" value="F:peptidoglycan L,D-transpeptidase activity"/>
    <property type="evidence" value="ECO:0007669"/>
    <property type="project" value="TreeGrafter"/>
</dbReference>
<keyword evidence="5 7" id="KW-0573">Peptidoglycan synthesis</keyword>
<dbReference type="Pfam" id="PF03734">
    <property type="entry name" value="YkuD"/>
    <property type="match status" value="1"/>
</dbReference>
<dbReference type="GO" id="GO:0018104">
    <property type="term" value="P:peptidoglycan-protein cross-linking"/>
    <property type="evidence" value="ECO:0007669"/>
    <property type="project" value="TreeGrafter"/>
</dbReference>
<comment type="similarity">
    <text evidence="2">Belongs to the YkuD family.</text>
</comment>
<dbReference type="GO" id="GO:0005576">
    <property type="term" value="C:extracellular region"/>
    <property type="evidence" value="ECO:0007669"/>
    <property type="project" value="TreeGrafter"/>
</dbReference>
<evidence type="ECO:0000313" key="11">
    <source>
        <dbReference type="Proteomes" id="UP000199206"/>
    </source>
</evidence>
<dbReference type="CDD" id="cd16913">
    <property type="entry name" value="YkuD_like"/>
    <property type="match status" value="1"/>
</dbReference>
<name>A0A1H7YIT7_9SPHN</name>
<dbReference type="EMBL" id="FOCF01000001">
    <property type="protein sequence ID" value="SEM45851.1"/>
    <property type="molecule type" value="Genomic_DNA"/>
</dbReference>
<evidence type="ECO:0000256" key="1">
    <source>
        <dbReference type="ARBA" id="ARBA00004752"/>
    </source>
</evidence>
<dbReference type="PANTHER" id="PTHR30582">
    <property type="entry name" value="L,D-TRANSPEPTIDASE"/>
    <property type="match status" value="1"/>
</dbReference>
<dbReference type="Proteomes" id="UP000199206">
    <property type="component" value="Unassembled WGS sequence"/>
</dbReference>
<dbReference type="GO" id="GO:0008360">
    <property type="term" value="P:regulation of cell shape"/>
    <property type="evidence" value="ECO:0007669"/>
    <property type="project" value="UniProtKB-UniRule"/>
</dbReference>
<dbReference type="STRING" id="1166340.SAMN05192583_0282"/>
<feature type="compositionally biased region" description="Low complexity" evidence="8">
    <location>
        <begin position="44"/>
        <end position="56"/>
    </location>
</feature>
<evidence type="ECO:0000256" key="2">
    <source>
        <dbReference type="ARBA" id="ARBA00005992"/>
    </source>
</evidence>
<accession>A0A1H7YIT7</accession>
<feature type="active site" description="Nucleophile" evidence="7">
    <location>
        <position position="216"/>
    </location>
</feature>
<feature type="domain" description="L,D-TPase catalytic" evidence="9">
    <location>
        <begin position="132"/>
        <end position="240"/>
    </location>
</feature>
<dbReference type="AlphaFoldDB" id="A0A1H7YIT7"/>
<comment type="pathway">
    <text evidence="1 7">Cell wall biogenesis; peptidoglycan biosynthesis.</text>
</comment>